<keyword evidence="1" id="KW-0812">Transmembrane</keyword>
<keyword evidence="1" id="KW-0472">Membrane</keyword>
<reference evidence="2" key="2">
    <citation type="submission" date="2020-05" db="UniProtKB">
        <authorList>
            <consortium name="EnsemblMetazoa"/>
        </authorList>
    </citation>
    <scope>IDENTIFICATION</scope>
    <source>
        <strain evidence="2">A-37</strain>
    </source>
</reference>
<sequence>MGFGPEISTSPILVALLVCIHADPIYHWLVVVVLAGTIHNRRVWGGTILPEIPSCSKKNRTRKLVQTMALPVHEDGIELLPLIGNHLHNSIRRAGRMRGRKSSFRSWEEERENNIIRNPDCYLCWLVVRRAVSGAVVALRISTQKGVQRCSATVK</sequence>
<dbReference type="VEuPathDB" id="VectorBase:ACUA006149"/>
<evidence type="ECO:0000313" key="3">
    <source>
        <dbReference type="Proteomes" id="UP000075883"/>
    </source>
</evidence>
<keyword evidence="3" id="KW-1185">Reference proteome</keyword>
<reference evidence="3" key="1">
    <citation type="submission" date="2013-09" db="EMBL/GenBank/DDBJ databases">
        <title>The Genome Sequence of Anopheles culicifacies species A.</title>
        <authorList>
            <consortium name="The Broad Institute Genomics Platform"/>
            <person name="Neafsey D.E."/>
            <person name="Besansky N."/>
            <person name="Howell P."/>
            <person name="Walton C."/>
            <person name="Young S.K."/>
            <person name="Zeng Q."/>
            <person name="Gargeya S."/>
            <person name="Fitzgerald M."/>
            <person name="Haas B."/>
            <person name="Abouelleil A."/>
            <person name="Allen A.W."/>
            <person name="Alvarado L."/>
            <person name="Arachchi H.M."/>
            <person name="Berlin A.M."/>
            <person name="Chapman S.B."/>
            <person name="Gainer-Dewar J."/>
            <person name="Goldberg J."/>
            <person name="Griggs A."/>
            <person name="Gujja S."/>
            <person name="Hansen M."/>
            <person name="Howarth C."/>
            <person name="Imamovic A."/>
            <person name="Ireland A."/>
            <person name="Larimer J."/>
            <person name="McCowan C."/>
            <person name="Murphy C."/>
            <person name="Pearson M."/>
            <person name="Poon T.W."/>
            <person name="Priest M."/>
            <person name="Roberts A."/>
            <person name="Saif S."/>
            <person name="Shea T."/>
            <person name="Sisk P."/>
            <person name="Sykes S."/>
            <person name="Wortman J."/>
            <person name="Nusbaum C."/>
            <person name="Birren B."/>
        </authorList>
    </citation>
    <scope>NUCLEOTIDE SEQUENCE [LARGE SCALE GENOMIC DNA]</scope>
    <source>
        <strain evidence="3">A-37</strain>
    </source>
</reference>
<dbReference type="AlphaFoldDB" id="A0A182M027"/>
<dbReference type="EnsemblMetazoa" id="ACUA006149-RA">
    <property type="protein sequence ID" value="ACUA006149-PA"/>
    <property type="gene ID" value="ACUA006149"/>
</dbReference>
<organism evidence="2 3">
    <name type="scientific">Anopheles culicifacies</name>
    <dbReference type="NCBI Taxonomy" id="139723"/>
    <lineage>
        <taxon>Eukaryota</taxon>
        <taxon>Metazoa</taxon>
        <taxon>Ecdysozoa</taxon>
        <taxon>Arthropoda</taxon>
        <taxon>Hexapoda</taxon>
        <taxon>Insecta</taxon>
        <taxon>Pterygota</taxon>
        <taxon>Neoptera</taxon>
        <taxon>Endopterygota</taxon>
        <taxon>Diptera</taxon>
        <taxon>Nematocera</taxon>
        <taxon>Culicoidea</taxon>
        <taxon>Culicidae</taxon>
        <taxon>Anophelinae</taxon>
        <taxon>Anopheles</taxon>
        <taxon>culicifacies species complex</taxon>
    </lineage>
</organism>
<evidence type="ECO:0000313" key="2">
    <source>
        <dbReference type="EnsemblMetazoa" id="ACUA006149-PA"/>
    </source>
</evidence>
<accession>A0A182M027</accession>
<keyword evidence="1" id="KW-1133">Transmembrane helix</keyword>
<protein>
    <submittedName>
        <fullName evidence="2">Uncharacterized protein</fullName>
    </submittedName>
</protein>
<feature type="transmembrane region" description="Helical" evidence="1">
    <location>
        <begin position="12"/>
        <end position="35"/>
    </location>
</feature>
<dbReference type="EMBL" id="AXCM01001938">
    <property type="status" value="NOT_ANNOTATED_CDS"/>
    <property type="molecule type" value="Genomic_DNA"/>
</dbReference>
<proteinExistence type="predicted"/>
<evidence type="ECO:0000256" key="1">
    <source>
        <dbReference type="SAM" id="Phobius"/>
    </source>
</evidence>
<dbReference type="Proteomes" id="UP000075883">
    <property type="component" value="Unassembled WGS sequence"/>
</dbReference>
<name>A0A182M027_9DIPT</name>